<dbReference type="SUPFAM" id="SSF52833">
    <property type="entry name" value="Thioredoxin-like"/>
    <property type="match status" value="1"/>
</dbReference>
<dbReference type="InterPro" id="IPR040079">
    <property type="entry name" value="Glutathione_S-Trfase"/>
</dbReference>
<evidence type="ECO:0000256" key="2">
    <source>
        <dbReference type="ARBA" id="ARBA00011738"/>
    </source>
</evidence>
<evidence type="ECO:0000256" key="5">
    <source>
        <dbReference type="ARBA" id="ARBA00041523"/>
    </source>
</evidence>
<accession>A0ABM1YR58</accession>
<proteinExistence type="inferred from homology"/>
<comment type="similarity">
    <text evidence="1">Belongs to the GST superfamily. Theta family.</text>
</comment>
<name>A0ABM1YR58_AEDAL</name>
<dbReference type="SUPFAM" id="SSF47616">
    <property type="entry name" value="GST C-terminal domain-like"/>
    <property type="match status" value="1"/>
</dbReference>
<reference evidence="9" key="2">
    <citation type="submission" date="2025-05" db="UniProtKB">
        <authorList>
            <consortium name="EnsemblMetazoa"/>
        </authorList>
    </citation>
    <scope>IDENTIFICATION</scope>
    <source>
        <strain evidence="9">Foshan</strain>
    </source>
</reference>
<dbReference type="CDD" id="cd03177">
    <property type="entry name" value="GST_C_Delta_Epsilon"/>
    <property type="match status" value="1"/>
</dbReference>
<sequence>MGKIKLYSFPLSPPGRTVQLTAKALGLELEFHSVSVLAKEHLTDEFIKMNPLHTIPVIDDNGFVLYDSHAIAVYLISKYSPGNPLYPTSDLEQQARINAILHFESGVMFARLRYVGDAIQKAAQPGQVPQDRVEYALQAVDQLEALLRDGPYLAGDHVTLADVSCVTSFSFLDVMLPVERAKYPKVYGWYERMKRIQGYDEINQTAVDQLNGVIQGIFEANKEK</sequence>
<evidence type="ECO:0000313" key="10">
    <source>
        <dbReference type="Proteomes" id="UP000069940"/>
    </source>
</evidence>
<dbReference type="SFLD" id="SFLDG00358">
    <property type="entry name" value="Main_(cytGST)"/>
    <property type="match status" value="1"/>
</dbReference>
<dbReference type="InterPro" id="IPR010987">
    <property type="entry name" value="Glutathione-S-Trfase_C-like"/>
</dbReference>
<dbReference type="Proteomes" id="UP000069940">
    <property type="component" value="Unassembled WGS sequence"/>
</dbReference>
<dbReference type="RefSeq" id="XP_029709235.1">
    <property type="nucleotide sequence ID" value="XM_029853375.2"/>
</dbReference>
<dbReference type="InterPro" id="IPR036282">
    <property type="entry name" value="Glutathione-S-Trfase_C_sf"/>
</dbReference>
<dbReference type="Gene3D" id="1.20.1050.10">
    <property type="match status" value="1"/>
</dbReference>
<evidence type="ECO:0000313" key="9">
    <source>
        <dbReference type="EnsemblMetazoa" id="AALFPA23_011422.P16183"/>
    </source>
</evidence>
<dbReference type="CDD" id="cd03045">
    <property type="entry name" value="GST_N_Delta_Epsilon"/>
    <property type="match status" value="1"/>
</dbReference>
<evidence type="ECO:0000256" key="6">
    <source>
        <dbReference type="ARBA" id="ARBA00047960"/>
    </source>
</evidence>
<evidence type="ECO:0000256" key="4">
    <source>
        <dbReference type="ARBA" id="ARBA00022679"/>
    </source>
</evidence>
<reference evidence="10" key="1">
    <citation type="journal article" date="2015" name="Proc. Natl. Acad. Sci. U.S.A.">
        <title>Genome sequence of the Asian Tiger mosquito, Aedes albopictus, reveals insights into its biology, genetics, and evolution.</title>
        <authorList>
            <person name="Chen X.G."/>
            <person name="Jiang X."/>
            <person name="Gu J."/>
            <person name="Xu M."/>
            <person name="Wu Y."/>
            <person name="Deng Y."/>
            <person name="Zhang C."/>
            <person name="Bonizzoni M."/>
            <person name="Dermauw W."/>
            <person name="Vontas J."/>
            <person name="Armbruster P."/>
            <person name="Huang X."/>
            <person name="Yang Y."/>
            <person name="Zhang H."/>
            <person name="He W."/>
            <person name="Peng H."/>
            <person name="Liu Y."/>
            <person name="Wu K."/>
            <person name="Chen J."/>
            <person name="Lirakis M."/>
            <person name="Topalis P."/>
            <person name="Van Leeuwen T."/>
            <person name="Hall A.B."/>
            <person name="Jiang X."/>
            <person name="Thorpe C."/>
            <person name="Mueller R.L."/>
            <person name="Sun C."/>
            <person name="Waterhouse R.M."/>
            <person name="Yan G."/>
            <person name="Tu Z.J."/>
            <person name="Fang X."/>
            <person name="James A.A."/>
        </authorList>
    </citation>
    <scope>NUCLEOTIDE SEQUENCE [LARGE SCALE GENOMIC DNA]</scope>
    <source>
        <strain evidence="10">Foshan</strain>
    </source>
</reference>
<dbReference type="GeneID" id="115255352"/>
<protein>
    <recommendedName>
        <fullName evidence="3">glutathione transferase</fullName>
        <ecNumber evidence="3">2.5.1.18</ecNumber>
    </recommendedName>
    <alternativeName>
        <fullName evidence="5">GST class-theta</fullName>
    </alternativeName>
</protein>
<dbReference type="EnsemblMetazoa" id="AALFPA23_011422.R16183">
    <property type="protein sequence ID" value="AALFPA23_011422.P16183"/>
    <property type="gene ID" value="AALFPA23_011422"/>
</dbReference>
<feature type="domain" description="GST N-terminal" evidence="7">
    <location>
        <begin position="2"/>
        <end position="83"/>
    </location>
</feature>
<comment type="catalytic activity">
    <reaction evidence="6">
        <text>RX + glutathione = an S-substituted glutathione + a halide anion + H(+)</text>
        <dbReference type="Rhea" id="RHEA:16437"/>
        <dbReference type="ChEBI" id="CHEBI:15378"/>
        <dbReference type="ChEBI" id="CHEBI:16042"/>
        <dbReference type="ChEBI" id="CHEBI:17792"/>
        <dbReference type="ChEBI" id="CHEBI:57925"/>
        <dbReference type="ChEBI" id="CHEBI:90779"/>
        <dbReference type="EC" id="2.5.1.18"/>
    </reaction>
</comment>
<evidence type="ECO:0000259" key="8">
    <source>
        <dbReference type="PROSITE" id="PS50405"/>
    </source>
</evidence>
<dbReference type="Gene3D" id="3.40.30.10">
    <property type="entry name" value="Glutaredoxin"/>
    <property type="match status" value="1"/>
</dbReference>
<dbReference type="SFLD" id="SFLDG01153">
    <property type="entry name" value="Main.4:_Theta-like"/>
    <property type="match status" value="1"/>
</dbReference>
<keyword evidence="4" id="KW-0808">Transferase</keyword>
<evidence type="ECO:0000256" key="1">
    <source>
        <dbReference type="ARBA" id="ARBA00009899"/>
    </source>
</evidence>
<dbReference type="Pfam" id="PF13410">
    <property type="entry name" value="GST_C_2"/>
    <property type="match status" value="1"/>
</dbReference>
<comment type="subunit">
    <text evidence="2">Homodimer.</text>
</comment>
<dbReference type="InterPro" id="IPR036249">
    <property type="entry name" value="Thioredoxin-like_sf"/>
</dbReference>
<dbReference type="SFLD" id="SFLDS00019">
    <property type="entry name" value="Glutathione_Transferase_(cytos"/>
    <property type="match status" value="1"/>
</dbReference>
<feature type="domain" description="GST C-terminal" evidence="8">
    <location>
        <begin position="90"/>
        <end position="224"/>
    </location>
</feature>
<evidence type="ECO:0000256" key="3">
    <source>
        <dbReference type="ARBA" id="ARBA00012452"/>
    </source>
</evidence>
<dbReference type="PANTHER" id="PTHR43969">
    <property type="entry name" value="GLUTATHIONE S TRANSFERASE D10, ISOFORM A-RELATED"/>
    <property type="match status" value="1"/>
</dbReference>
<dbReference type="InterPro" id="IPR004045">
    <property type="entry name" value="Glutathione_S-Trfase_N"/>
</dbReference>
<organism evidence="9 10">
    <name type="scientific">Aedes albopictus</name>
    <name type="common">Asian tiger mosquito</name>
    <name type="synonym">Stegomyia albopicta</name>
    <dbReference type="NCBI Taxonomy" id="7160"/>
    <lineage>
        <taxon>Eukaryota</taxon>
        <taxon>Metazoa</taxon>
        <taxon>Ecdysozoa</taxon>
        <taxon>Arthropoda</taxon>
        <taxon>Hexapoda</taxon>
        <taxon>Insecta</taxon>
        <taxon>Pterygota</taxon>
        <taxon>Neoptera</taxon>
        <taxon>Endopterygota</taxon>
        <taxon>Diptera</taxon>
        <taxon>Nematocera</taxon>
        <taxon>Culicoidea</taxon>
        <taxon>Culicidae</taxon>
        <taxon>Culicinae</taxon>
        <taxon>Aedini</taxon>
        <taxon>Aedes</taxon>
        <taxon>Stegomyia</taxon>
    </lineage>
</organism>
<evidence type="ECO:0000259" key="7">
    <source>
        <dbReference type="PROSITE" id="PS50404"/>
    </source>
</evidence>
<dbReference type="PANTHER" id="PTHR43969:SF3">
    <property type="entry name" value="GLUTATHIONE S TRANSFERASE E11, ISOFORM A-RELATED"/>
    <property type="match status" value="1"/>
</dbReference>
<dbReference type="PROSITE" id="PS50405">
    <property type="entry name" value="GST_CTER"/>
    <property type="match status" value="1"/>
</dbReference>
<dbReference type="EC" id="2.5.1.18" evidence="3"/>
<dbReference type="Pfam" id="PF13417">
    <property type="entry name" value="GST_N_3"/>
    <property type="match status" value="1"/>
</dbReference>
<dbReference type="PROSITE" id="PS50404">
    <property type="entry name" value="GST_NTER"/>
    <property type="match status" value="1"/>
</dbReference>
<keyword evidence="10" id="KW-1185">Reference proteome</keyword>